<keyword evidence="1" id="KW-1133">Transmembrane helix</keyword>
<keyword evidence="1" id="KW-0812">Transmembrane</keyword>
<reference evidence="2" key="2">
    <citation type="submission" date="2015-06" db="UniProtKB">
        <authorList>
            <consortium name="EnsemblMetazoa"/>
        </authorList>
    </citation>
    <scope>IDENTIFICATION</scope>
</reference>
<dbReference type="Proteomes" id="UP000015102">
    <property type="component" value="Unassembled WGS sequence"/>
</dbReference>
<sequence length="75" mass="8711">MYLLKAICLQSFPFTAKLFPSTSRFFFIFFLLDFITPYQLQILFGSLDSPSRSSFQSDSVHYAVLMIGEPSFVFY</sequence>
<evidence type="ECO:0000313" key="2">
    <source>
        <dbReference type="EnsemblMetazoa" id="MESCA002653-PA"/>
    </source>
</evidence>
<proteinExistence type="predicted"/>
<name>T1GGX2_MEGSC</name>
<keyword evidence="3" id="KW-1185">Reference proteome</keyword>
<evidence type="ECO:0000313" key="3">
    <source>
        <dbReference type="Proteomes" id="UP000015102"/>
    </source>
</evidence>
<evidence type="ECO:0000256" key="1">
    <source>
        <dbReference type="SAM" id="Phobius"/>
    </source>
</evidence>
<accession>T1GGX2</accession>
<reference evidence="3" key="1">
    <citation type="submission" date="2013-02" db="EMBL/GenBank/DDBJ databases">
        <authorList>
            <person name="Hughes D."/>
        </authorList>
    </citation>
    <scope>NUCLEOTIDE SEQUENCE</scope>
    <source>
        <strain>Durham</strain>
        <strain evidence="3">NC isolate 2 -- Noor lab</strain>
    </source>
</reference>
<keyword evidence="1" id="KW-0472">Membrane</keyword>
<dbReference type="EMBL" id="CAQQ02390807">
    <property type="status" value="NOT_ANNOTATED_CDS"/>
    <property type="molecule type" value="Genomic_DNA"/>
</dbReference>
<organism evidence="2 3">
    <name type="scientific">Megaselia scalaris</name>
    <name type="common">Humpbacked fly</name>
    <name type="synonym">Phora scalaris</name>
    <dbReference type="NCBI Taxonomy" id="36166"/>
    <lineage>
        <taxon>Eukaryota</taxon>
        <taxon>Metazoa</taxon>
        <taxon>Ecdysozoa</taxon>
        <taxon>Arthropoda</taxon>
        <taxon>Hexapoda</taxon>
        <taxon>Insecta</taxon>
        <taxon>Pterygota</taxon>
        <taxon>Neoptera</taxon>
        <taxon>Endopterygota</taxon>
        <taxon>Diptera</taxon>
        <taxon>Brachycera</taxon>
        <taxon>Muscomorpha</taxon>
        <taxon>Platypezoidea</taxon>
        <taxon>Phoridae</taxon>
        <taxon>Megaseliini</taxon>
        <taxon>Megaselia</taxon>
    </lineage>
</organism>
<dbReference type="EMBL" id="CAQQ02390808">
    <property type="status" value="NOT_ANNOTATED_CDS"/>
    <property type="molecule type" value="Genomic_DNA"/>
</dbReference>
<feature type="transmembrane region" description="Helical" evidence="1">
    <location>
        <begin position="25"/>
        <end position="47"/>
    </location>
</feature>
<protein>
    <submittedName>
        <fullName evidence="2">Uncharacterized protein</fullName>
    </submittedName>
</protein>
<dbReference type="EnsemblMetazoa" id="MESCA002653-RA">
    <property type="protein sequence ID" value="MESCA002653-PA"/>
    <property type="gene ID" value="MESCA002653"/>
</dbReference>
<dbReference type="AlphaFoldDB" id="T1GGX2"/>
<dbReference type="HOGENOM" id="CLU_2673911_0_0_1"/>